<evidence type="ECO:0000256" key="2">
    <source>
        <dbReference type="ARBA" id="ARBA00009399"/>
    </source>
</evidence>
<dbReference type="EMBL" id="QZFU01000029">
    <property type="protein sequence ID" value="RJO72297.1"/>
    <property type="molecule type" value="Genomic_DNA"/>
</dbReference>
<feature type="transmembrane region" description="Helical" evidence="6">
    <location>
        <begin position="137"/>
        <end position="162"/>
    </location>
</feature>
<dbReference type="GO" id="GO:0000271">
    <property type="term" value="P:polysaccharide biosynthetic process"/>
    <property type="evidence" value="ECO:0007669"/>
    <property type="project" value="InterPro"/>
</dbReference>
<dbReference type="Pfam" id="PF04138">
    <property type="entry name" value="GtrA_DPMS_TM"/>
    <property type="match status" value="1"/>
</dbReference>
<dbReference type="PANTHER" id="PTHR38459:SF1">
    <property type="entry name" value="PROPHAGE BACTOPRENOL-LINKED GLUCOSE TRANSLOCASE HOMOLOG"/>
    <property type="match status" value="1"/>
</dbReference>
<feature type="domain" description="GtrA/DPMS transmembrane" evidence="7">
    <location>
        <begin position="77"/>
        <end position="190"/>
    </location>
</feature>
<gene>
    <name evidence="8" type="ORF">D5S18_24415</name>
</gene>
<reference evidence="8 9" key="1">
    <citation type="submission" date="2018-09" db="EMBL/GenBank/DDBJ databases">
        <title>YIM PH21274 draft genome.</title>
        <authorList>
            <person name="Miao C."/>
        </authorList>
    </citation>
    <scope>NUCLEOTIDE SEQUENCE [LARGE SCALE GENOMIC DNA]</scope>
    <source>
        <strain evidence="8 9">YIM PH 21724</strain>
    </source>
</reference>
<proteinExistence type="inferred from homology"/>
<evidence type="ECO:0000313" key="8">
    <source>
        <dbReference type="EMBL" id="RJO72297.1"/>
    </source>
</evidence>
<dbReference type="InterPro" id="IPR007267">
    <property type="entry name" value="GtrA_DPMS_TM"/>
</dbReference>
<evidence type="ECO:0000256" key="3">
    <source>
        <dbReference type="ARBA" id="ARBA00022692"/>
    </source>
</evidence>
<accession>A0A3A4KQZ5</accession>
<keyword evidence="4 6" id="KW-1133">Transmembrane helix</keyword>
<sequence>MQWHACHASALIAATGAGAGLPDAHLPDTWHGQAGRVPDSGSVTETAADRFSRWCENVVARLPLGLNRLVAPTFLGFALINGFTFGVDLALLTLLHGGLGLPVWLAVTLAYVCAFGLSFLLNRTFNFHSHAPVGRQAAVYAVVVAINYLVFILGVGSGLAALGVQYHLSRLLAGGCEAVYMYSAMRWVVFRRRAARPLGEHVH</sequence>
<evidence type="ECO:0000313" key="9">
    <source>
        <dbReference type="Proteomes" id="UP000266677"/>
    </source>
</evidence>
<keyword evidence="3 6" id="KW-0812">Transmembrane</keyword>
<keyword evidence="9" id="KW-1185">Reference proteome</keyword>
<dbReference type="OrthoDB" id="3259601at2"/>
<keyword evidence="5 6" id="KW-0472">Membrane</keyword>
<name>A0A3A4KQZ5_9NOCA</name>
<protein>
    <submittedName>
        <fullName evidence="8">GtrA family protein</fullName>
    </submittedName>
</protein>
<evidence type="ECO:0000256" key="6">
    <source>
        <dbReference type="SAM" id="Phobius"/>
    </source>
</evidence>
<comment type="subcellular location">
    <subcellularLocation>
        <location evidence="1">Membrane</location>
        <topology evidence="1">Multi-pass membrane protein</topology>
    </subcellularLocation>
</comment>
<dbReference type="Proteomes" id="UP000266677">
    <property type="component" value="Unassembled WGS sequence"/>
</dbReference>
<comment type="caution">
    <text evidence="8">The sequence shown here is derived from an EMBL/GenBank/DDBJ whole genome shotgun (WGS) entry which is preliminary data.</text>
</comment>
<evidence type="ECO:0000256" key="1">
    <source>
        <dbReference type="ARBA" id="ARBA00004141"/>
    </source>
</evidence>
<organism evidence="8 9">
    <name type="scientific">Nocardia panacis</name>
    <dbReference type="NCBI Taxonomy" id="2340916"/>
    <lineage>
        <taxon>Bacteria</taxon>
        <taxon>Bacillati</taxon>
        <taxon>Actinomycetota</taxon>
        <taxon>Actinomycetes</taxon>
        <taxon>Mycobacteriales</taxon>
        <taxon>Nocardiaceae</taxon>
        <taxon>Nocardia</taxon>
    </lineage>
</organism>
<evidence type="ECO:0000259" key="7">
    <source>
        <dbReference type="Pfam" id="PF04138"/>
    </source>
</evidence>
<evidence type="ECO:0000256" key="5">
    <source>
        <dbReference type="ARBA" id="ARBA00023136"/>
    </source>
</evidence>
<dbReference type="AlphaFoldDB" id="A0A3A4KQZ5"/>
<comment type="similarity">
    <text evidence="2">Belongs to the GtrA family.</text>
</comment>
<dbReference type="InterPro" id="IPR051401">
    <property type="entry name" value="GtrA_CellWall_Glycosyl"/>
</dbReference>
<feature type="transmembrane region" description="Helical" evidence="6">
    <location>
        <begin position="168"/>
        <end position="189"/>
    </location>
</feature>
<feature type="transmembrane region" description="Helical" evidence="6">
    <location>
        <begin position="69"/>
        <end position="95"/>
    </location>
</feature>
<feature type="transmembrane region" description="Helical" evidence="6">
    <location>
        <begin position="101"/>
        <end position="125"/>
    </location>
</feature>
<dbReference type="GO" id="GO:0005886">
    <property type="term" value="C:plasma membrane"/>
    <property type="evidence" value="ECO:0007669"/>
    <property type="project" value="TreeGrafter"/>
</dbReference>
<evidence type="ECO:0000256" key="4">
    <source>
        <dbReference type="ARBA" id="ARBA00022989"/>
    </source>
</evidence>
<dbReference type="PANTHER" id="PTHR38459">
    <property type="entry name" value="PROPHAGE BACTOPRENOL-LINKED GLUCOSE TRANSLOCASE HOMOLOG"/>
    <property type="match status" value="1"/>
</dbReference>